<dbReference type="OrthoDB" id="10062876at2759"/>
<protein>
    <submittedName>
        <fullName evidence="7">Y+L amino acid transporter</fullName>
    </submittedName>
</protein>
<dbReference type="Pfam" id="PF13520">
    <property type="entry name" value="AA_permease_2"/>
    <property type="match status" value="1"/>
</dbReference>
<gene>
    <name evidence="7" type="primary">SLC7A7_2</name>
    <name evidence="7" type="ORF">ALECFALPRED_006078</name>
</gene>
<evidence type="ECO:0000256" key="1">
    <source>
        <dbReference type="ARBA" id="ARBA00004141"/>
    </source>
</evidence>
<name>A0A8H3G1A3_9LECA</name>
<dbReference type="Gene3D" id="1.20.1740.10">
    <property type="entry name" value="Amino acid/polyamine transporter I"/>
    <property type="match status" value="1"/>
</dbReference>
<accession>A0A8H3G1A3</accession>
<reference evidence="7" key="1">
    <citation type="submission" date="2021-03" db="EMBL/GenBank/DDBJ databases">
        <authorList>
            <person name="Tagirdzhanova G."/>
        </authorList>
    </citation>
    <scope>NUCLEOTIDE SEQUENCE</scope>
</reference>
<dbReference type="InterPro" id="IPR050598">
    <property type="entry name" value="AminoAcid_Transporter"/>
</dbReference>
<comment type="caution">
    <text evidence="7">The sequence shown here is derived from an EMBL/GenBank/DDBJ whole genome shotgun (WGS) entry which is preliminary data.</text>
</comment>
<dbReference type="Proteomes" id="UP000664203">
    <property type="component" value="Unassembled WGS sequence"/>
</dbReference>
<feature type="transmembrane region" description="Helical" evidence="6">
    <location>
        <begin position="137"/>
        <end position="159"/>
    </location>
</feature>
<keyword evidence="3 6" id="KW-1133">Transmembrane helix</keyword>
<feature type="transmembrane region" description="Helical" evidence="6">
    <location>
        <begin position="60"/>
        <end position="81"/>
    </location>
</feature>
<keyword evidence="2 6" id="KW-0812">Transmembrane</keyword>
<evidence type="ECO:0000313" key="8">
    <source>
        <dbReference type="Proteomes" id="UP000664203"/>
    </source>
</evidence>
<evidence type="ECO:0000313" key="7">
    <source>
        <dbReference type="EMBL" id="CAF9934759.1"/>
    </source>
</evidence>
<dbReference type="PANTHER" id="PTHR11785">
    <property type="entry name" value="AMINO ACID TRANSPORTER"/>
    <property type="match status" value="1"/>
</dbReference>
<dbReference type="AlphaFoldDB" id="A0A8H3G1A3"/>
<feature type="transmembrane region" description="Helical" evidence="6">
    <location>
        <begin position="179"/>
        <end position="197"/>
    </location>
</feature>
<dbReference type="GO" id="GO:0016020">
    <property type="term" value="C:membrane"/>
    <property type="evidence" value="ECO:0007669"/>
    <property type="project" value="UniProtKB-SubCell"/>
</dbReference>
<comment type="subcellular location">
    <subcellularLocation>
        <location evidence="1">Membrane</location>
        <topology evidence="1">Multi-pass membrane protein</topology>
    </subcellularLocation>
</comment>
<evidence type="ECO:0000256" key="2">
    <source>
        <dbReference type="ARBA" id="ARBA00022692"/>
    </source>
</evidence>
<evidence type="ECO:0000256" key="6">
    <source>
        <dbReference type="SAM" id="Phobius"/>
    </source>
</evidence>
<organism evidence="7 8">
    <name type="scientific">Alectoria fallacina</name>
    <dbReference type="NCBI Taxonomy" id="1903189"/>
    <lineage>
        <taxon>Eukaryota</taxon>
        <taxon>Fungi</taxon>
        <taxon>Dikarya</taxon>
        <taxon>Ascomycota</taxon>
        <taxon>Pezizomycotina</taxon>
        <taxon>Lecanoromycetes</taxon>
        <taxon>OSLEUM clade</taxon>
        <taxon>Lecanoromycetidae</taxon>
        <taxon>Lecanorales</taxon>
        <taxon>Lecanorineae</taxon>
        <taxon>Parmeliaceae</taxon>
        <taxon>Alectoria</taxon>
    </lineage>
</organism>
<evidence type="ECO:0000256" key="5">
    <source>
        <dbReference type="SAM" id="MobiDB-lite"/>
    </source>
</evidence>
<evidence type="ECO:0000256" key="4">
    <source>
        <dbReference type="ARBA" id="ARBA00023136"/>
    </source>
</evidence>
<keyword evidence="4 6" id="KW-0472">Membrane</keyword>
<feature type="transmembrane region" description="Helical" evidence="6">
    <location>
        <begin position="93"/>
        <end position="116"/>
    </location>
</feature>
<dbReference type="EMBL" id="CAJPDR010000387">
    <property type="protein sequence ID" value="CAF9934759.1"/>
    <property type="molecule type" value="Genomic_DNA"/>
</dbReference>
<sequence>MASSLLTPSKPPVKPLRPSSPLHSPTSFDLHLDELAESAPLANDERAQGSDAQAQRHGSLTFTNGLALVLGLQIGSGIFSAPSQVSNHVASPGMAVLVWLLAGVLVWTGAASFIELGLAIPKNGGVQEYLRTCYSEFFGFLFSWVWIAIGKPCGIALTAQIFAENLSVAIVPTGVTSPWQIKGIAIAGLFLITLINCSGRVAGARAANMFLLFKLLAISSIAIIGITAGIVRSRQSSQPSEFEWFGKDPNPQRQTMSIWMKAGDYITAIYGALFCYGGWETVSMGSQ</sequence>
<dbReference type="InterPro" id="IPR002293">
    <property type="entry name" value="AA/rel_permease1"/>
</dbReference>
<proteinExistence type="predicted"/>
<feature type="transmembrane region" description="Helical" evidence="6">
    <location>
        <begin position="209"/>
        <end position="231"/>
    </location>
</feature>
<dbReference type="GO" id="GO:0015179">
    <property type="term" value="F:L-amino acid transmembrane transporter activity"/>
    <property type="evidence" value="ECO:0007669"/>
    <property type="project" value="TreeGrafter"/>
</dbReference>
<evidence type="ECO:0000256" key="3">
    <source>
        <dbReference type="ARBA" id="ARBA00022989"/>
    </source>
</evidence>
<dbReference type="PANTHER" id="PTHR11785:SF402">
    <property type="entry name" value="AMINO ACID TRANSPORTER (EUROFUNG)"/>
    <property type="match status" value="1"/>
</dbReference>
<keyword evidence="8" id="KW-1185">Reference proteome</keyword>
<feature type="region of interest" description="Disordered" evidence="5">
    <location>
        <begin position="1"/>
        <end position="27"/>
    </location>
</feature>